<keyword evidence="5" id="KW-1185">Reference proteome</keyword>
<comment type="similarity">
    <text evidence="1 2">Belongs to the anti-sigma-factor antagonist family.</text>
</comment>
<proteinExistence type="inferred from homology"/>
<dbReference type="PANTHER" id="PTHR33495:SF2">
    <property type="entry name" value="ANTI-SIGMA FACTOR ANTAGONIST TM_1081-RELATED"/>
    <property type="match status" value="1"/>
</dbReference>
<dbReference type="InterPro" id="IPR002645">
    <property type="entry name" value="STAS_dom"/>
</dbReference>
<dbReference type="CDD" id="cd07043">
    <property type="entry name" value="STAS_anti-anti-sigma_factors"/>
    <property type="match status" value="1"/>
</dbReference>
<evidence type="ECO:0000313" key="5">
    <source>
        <dbReference type="Proteomes" id="UP001595816"/>
    </source>
</evidence>
<evidence type="ECO:0000256" key="1">
    <source>
        <dbReference type="ARBA" id="ARBA00009013"/>
    </source>
</evidence>
<dbReference type="Gene3D" id="3.30.750.24">
    <property type="entry name" value="STAS domain"/>
    <property type="match status" value="1"/>
</dbReference>
<evidence type="ECO:0000256" key="2">
    <source>
        <dbReference type="RuleBase" id="RU003749"/>
    </source>
</evidence>
<organism evidence="4 5">
    <name type="scientific">Hamadaea flava</name>
    <dbReference type="NCBI Taxonomy" id="1742688"/>
    <lineage>
        <taxon>Bacteria</taxon>
        <taxon>Bacillati</taxon>
        <taxon>Actinomycetota</taxon>
        <taxon>Actinomycetes</taxon>
        <taxon>Micromonosporales</taxon>
        <taxon>Micromonosporaceae</taxon>
        <taxon>Hamadaea</taxon>
    </lineage>
</organism>
<dbReference type="Pfam" id="PF13466">
    <property type="entry name" value="STAS_2"/>
    <property type="match status" value="1"/>
</dbReference>
<dbReference type="InterPro" id="IPR036513">
    <property type="entry name" value="STAS_dom_sf"/>
</dbReference>
<comment type="caution">
    <text evidence="4">The sequence shown here is derived from an EMBL/GenBank/DDBJ whole genome shotgun (WGS) entry which is preliminary data.</text>
</comment>
<dbReference type="PANTHER" id="PTHR33495">
    <property type="entry name" value="ANTI-SIGMA FACTOR ANTAGONIST TM_1081-RELATED-RELATED"/>
    <property type="match status" value="1"/>
</dbReference>
<evidence type="ECO:0000259" key="3">
    <source>
        <dbReference type="PROSITE" id="PS50801"/>
    </source>
</evidence>
<reference evidence="5" key="1">
    <citation type="journal article" date="2019" name="Int. J. Syst. Evol. Microbiol.">
        <title>The Global Catalogue of Microorganisms (GCM) 10K type strain sequencing project: providing services to taxonomists for standard genome sequencing and annotation.</title>
        <authorList>
            <consortium name="The Broad Institute Genomics Platform"/>
            <consortium name="The Broad Institute Genome Sequencing Center for Infectious Disease"/>
            <person name="Wu L."/>
            <person name="Ma J."/>
        </authorList>
    </citation>
    <scope>NUCLEOTIDE SEQUENCE [LARGE SCALE GENOMIC DNA]</scope>
    <source>
        <strain evidence="5">CGMCC 4.7289</strain>
    </source>
</reference>
<dbReference type="RefSeq" id="WP_253754171.1">
    <property type="nucleotide sequence ID" value="NZ_JAMZDZ010000001.1"/>
</dbReference>
<feature type="domain" description="STAS" evidence="3">
    <location>
        <begin position="1"/>
        <end position="96"/>
    </location>
</feature>
<dbReference type="PROSITE" id="PS50801">
    <property type="entry name" value="STAS"/>
    <property type="match status" value="1"/>
</dbReference>
<sequence length="96" mass="10029">MNATGADGPTIVVLTGEVDFTSWEQARDQLAAVADGGGYVVVDMSQVPFVDSAGIAVLVNARSRAYAAGGTLRLRGVQPAVRRVLQVMGLWELLVG</sequence>
<gene>
    <name evidence="4" type="ORF">ACFOZ4_35005</name>
</gene>
<evidence type="ECO:0000313" key="4">
    <source>
        <dbReference type="EMBL" id="MFC4135847.1"/>
    </source>
</evidence>
<dbReference type="NCBIfam" id="TIGR00377">
    <property type="entry name" value="ant_ant_sig"/>
    <property type="match status" value="1"/>
</dbReference>
<dbReference type="SUPFAM" id="SSF52091">
    <property type="entry name" value="SpoIIaa-like"/>
    <property type="match status" value="1"/>
</dbReference>
<dbReference type="InterPro" id="IPR058548">
    <property type="entry name" value="MlaB-like_STAS"/>
</dbReference>
<dbReference type="EMBL" id="JBHSAY010000027">
    <property type="protein sequence ID" value="MFC4135847.1"/>
    <property type="molecule type" value="Genomic_DNA"/>
</dbReference>
<dbReference type="Proteomes" id="UP001595816">
    <property type="component" value="Unassembled WGS sequence"/>
</dbReference>
<name>A0ABV8LXN7_9ACTN</name>
<accession>A0ABV8LXN7</accession>
<dbReference type="InterPro" id="IPR003658">
    <property type="entry name" value="Anti-sigma_ant"/>
</dbReference>
<protein>
    <recommendedName>
        <fullName evidence="2">Anti-sigma factor antagonist</fullName>
    </recommendedName>
</protein>